<dbReference type="AlphaFoldDB" id="A0A9P4VIN0"/>
<evidence type="ECO:0000256" key="10">
    <source>
        <dbReference type="ARBA" id="ARBA00023326"/>
    </source>
</evidence>
<dbReference type="GO" id="GO:0031505">
    <property type="term" value="P:fungal-type cell wall organization"/>
    <property type="evidence" value="ECO:0007669"/>
    <property type="project" value="TreeGrafter"/>
</dbReference>
<dbReference type="Pfam" id="PF03856">
    <property type="entry name" value="SUN"/>
    <property type="match status" value="1"/>
</dbReference>
<comment type="similarity">
    <text evidence="2">Belongs to the SUN family.</text>
</comment>
<dbReference type="GO" id="GO:0016798">
    <property type="term" value="F:hydrolase activity, acting on glycosyl bonds"/>
    <property type="evidence" value="ECO:0007669"/>
    <property type="project" value="UniProtKB-KW"/>
</dbReference>
<keyword evidence="8" id="KW-0326">Glycosidase</keyword>
<keyword evidence="3" id="KW-0134">Cell wall</keyword>
<evidence type="ECO:0000256" key="8">
    <source>
        <dbReference type="ARBA" id="ARBA00023295"/>
    </source>
</evidence>
<dbReference type="GO" id="GO:0009277">
    <property type="term" value="C:fungal-type cell wall"/>
    <property type="evidence" value="ECO:0007669"/>
    <property type="project" value="TreeGrafter"/>
</dbReference>
<name>A0A9P4VIN0_9PEZI</name>
<accession>A0A9P4VIN0</accession>
<evidence type="ECO:0000256" key="11">
    <source>
        <dbReference type="SAM" id="MobiDB-lite"/>
    </source>
</evidence>
<evidence type="ECO:0000313" key="14">
    <source>
        <dbReference type="Proteomes" id="UP000799429"/>
    </source>
</evidence>
<dbReference type="Proteomes" id="UP000799429">
    <property type="component" value="Unassembled WGS sequence"/>
</dbReference>
<keyword evidence="7" id="KW-0119">Carbohydrate metabolism</keyword>
<keyword evidence="9" id="KW-0961">Cell wall biogenesis/degradation</keyword>
<keyword evidence="4" id="KW-0964">Secreted</keyword>
<feature type="region of interest" description="Disordered" evidence="11">
    <location>
        <begin position="20"/>
        <end position="39"/>
    </location>
</feature>
<keyword evidence="10" id="KW-0624">Polysaccharide degradation</keyword>
<feature type="signal peptide" evidence="12">
    <location>
        <begin position="1"/>
        <end position="19"/>
    </location>
</feature>
<evidence type="ECO:0000256" key="9">
    <source>
        <dbReference type="ARBA" id="ARBA00023316"/>
    </source>
</evidence>
<dbReference type="GO" id="GO:0000272">
    <property type="term" value="P:polysaccharide catabolic process"/>
    <property type="evidence" value="ECO:0007669"/>
    <property type="project" value="UniProtKB-KW"/>
</dbReference>
<dbReference type="PANTHER" id="PTHR31316:SF0">
    <property type="entry name" value="SECRETED BETA-GLUCOSIDASE SIM1-RELATED"/>
    <property type="match status" value="1"/>
</dbReference>
<dbReference type="GO" id="GO:0009986">
    <property type="term" value="C:cell surface"/>
    <property type="evidence" value="ECO:0007669"/>
    <property type="project" value="TreeGrafter"/>
</dbReference>
<reference evidence="13" key="1">
    <citation type="journal article" date="2020" name="Stud. Mycol.">
        <title>101 Dothideomycetes genomes: a test case for predicting lifestyles and emergence of pathogens.</title>
        <authorList>
            <person name="Haridas S."/>
            <person name="Albert R."/>
            <person name="Binder M."/>
            <person name="Bloem J."/>
            <person name="Labutti K."/>
            <person name="Salamov A."/>
            <person name="Andreopoulos B."/>
            <person name="Baker S."/>
            <person name="Barry K."/>
            <person name="Bills G."/>
            <person name="Bluhm B."/>
            <person name="Cannon C."/>
            <person name="Castanera R."/>
            <person name="Culley D."/>
            <person name="Daum C."/>
            <person name="Ezra D."/>
            <person name="Gonzalez J."/>
            <person name="Henrissat B."/>
            <person name="Kuo A."/>
            <person name="Liang C."/>
            <person name="Lipzen A."/>
            <person name="Lutzoni F."/>
            <person name="Magnuson J."/>
            <person name="Mondo S."/>
            <person name="Nolan M."/>
            <person name="Ohm R."/>
            <person name="Pangilinan J."/>
            <person name="Park H.-J."/>
            <person name="Ramirez L."/>
            <person name="Alfaro M."/>
            <person name="Sun H."/>
            <person name="Tritt A."/>
            <person name="Yoshinaga Y."/>
            <person name="Zwiers L.-H."/>
            <person name="Turgeon B."/>
            <person name="Goodwin S."/>
            <person name="Spatafora J."/>
            <person name="Crous P."/>
            <person name="Grigoriev I."/>
        </authorList>
    </citation>
    <scope>NUCLEOTIDE SEQUENCE</scope>
    <source>
        <strain evidence="13">CBS 101060</strain>
    </source>
</reference>
<evidence type="ECO:0000256" key="2">
    <source>
        <dbReference type="ARBA" id="ARBA00010579"/>
    </source>
</evidence>
<dbReference type="EMBL" id="MU006123">
    <property type="protein sequence ID" value="KAF2834236.1"/>
    <property type="molecule type" value="Genomic_DNA"/>
</dbReference>
<feature type="compositionally biased region" description="Low complexity" evidence="11">
    <location>
        <begin position="80"/>
        <end position="92"/>
    </location>
</feature>
<protein>
    <submittedName>
        <fullName evidence="13">Glycoside hydrolase family 132 protein</fullName>
    </submittedName>
</protein>
<evidence type="ECO:0000256" key="5">
    <source>
        <dbReference type="ARBA" id="ARBA00022729"/>
    </source>
</evidence>
<gene>
    <name evidence="13" type="ORF">M501DRAFT_1001394</name>
</gene>
<evidence type="ECO:0000313" key="13">
    <source>
        <dbReference type="EMBL" id="KAF2834236.1"/>
    </source>
</evidence>
<keyword evidence="14" id="KW-1185">Reference proteome</keyword>
<proteinExistence type="inferred from homology"/>
<keyword evidence="5 12" id="KW-0732">Signal</keyword>
<feature type="compositionally biased region" description="Basic residues" evidence="11">
    <location>
        <begin position="20"/>
        <end position="29"/>
    </location>
</feature>
<feature type="chain" id="PRO_5040144313" evidence="12">
    <location>
        <begin position="20"/>
        <end position="434"/>
    </location>
</feature>
<sequence>MRIAIATSLVFATAGLAAGHRHQHHHAHEKRIPAPNVEVPRADTPTVTVYELGGRLISEAECAEGIKNGTLIFADGGDLEPVSSSPTPSPEVHNNQYKPSSVPERSTSAAPSSSPEPEHTPEPEPEPEPSPKPRPHSDSGHYGSSGVDRDFPDGELDCDTFPSEYGAVPLTYLGLKGWTGIQLPRVSNSRGYDNIFSPTSGGCSEDGSYCSYACPPGYQKSQWPELQGATGQSVGGIKCRGGKLWLTNPGMSKRLCMKGTTAIDVKVQNDLGDQACVCRTDYPGDESETVPLATFPGNSYPLTCPEADNYYNWQGKQTSAQYYVNNEGIPQEKACRWGSASEPVGNFAPLNLGVGYSSGTAWLSIFQNYPTTNAKLDFSIEIIGNDGGYDNLSGRCKYSNGKYCSGENYNICNSREGCTVAVTSGEVTFKFSHD</sequence>
<feature type="compositionally biased region" description="Basic and acidic residues" evidence="11">
    <location>
        <begin position="129"/>
        <end position="139"/>
    </location>
</feature>
<organism evidence="13 14">
    <name type="scientific">Patellaria atrata CBS 101060</name>
    <dbReference type="NCBI Taxonomy" id="1346257"/>
    <lineage>
        <taxon>Eukaryota</taxon>
        <taxon>Fungi</taxon>
        <taxon>Dikarya</taxon>
        <taxon>Ascomycota</taxon>
        <taxon>Pezizomycotina</taxon>
        <taxon>Dothideomycetes</taxon>
        <taxon>Dothideomycetes incertae sedis</taxon>
        <taxon>Patellariales</taxon>
        <taxon>Patellariaceae</taxon>
        <taxon>Patellaria</taxon>
    </lineage>
</organism>
<dbReference type="PANTHER" id="PTHR31316">
    <property type="entry name" value="BETA-GLUCOSIDASE-LIKE PROTEIN NCA3, MITOCHONDRIAL-RELATED"/>
    <property type="match status" value="1"/>
</dbReference>
<dbReference type="InterPro" id="IPR051526">
    <property type="entry name" value="Beta-Glucosidase_SUN"/>
</dbReference>
<evidence type="ECO:0000256" key="12">
    <source>
        <dbReference type="SAM" id="SignalP"/>
    </source>
</evidence>
<evidence type="ECO:0000256" key="6">
    <source>
        <dbReference type="ARBA" id="ARBA00022801"/>
    </source>
</evidence>
<feature type="region of interest" description="Disordered" evidence="11">
    <location>
        <begin position="77"/>
        <end position="158"/>
    </location>
</feature>
<comment type="caution">
    <text evidence="13">The sequence shown here is derived from an EMBL/GenBank/DDBJ whole genome shotgun (WGS) entry which is preliminary data.</text>
</comment>
<comment type="subcellular location">
    <subcellularLocation>
        <location evidence="1">Secreted</location>
        <location evidence="1">Cell wall</location>
    </subcellularLocation>
</comment>
<evidence type="ECO:0000256" key="3">
    <source>
        <dbReference type="ARBA" id="ARBA00022512"/>
    </source>
</evidence>
<keyword evidence="6 13" id="KW-0378">Hydrolase</keyword>
<dbReference type="InterPro" id="IPR005556">
    <property type="entry name" value="SUN"/>
</dbReference>
<evidence type="ECO:0000256" key="4">
    <source>
        <dbReference type="ARBA" id="ARBA00022525"/>
    </source>
</evidence>
<evidence type="ECO:0000256" key="7">
    <source>
        <dbReference type="ARBA" id="ARBA00023277"/>
    </source>
</evidence>
<evidence type="ECO:0000256" key="1">
    <source>
        <dbReference type="ARBA" id="ARBA00004191"/>
    </source>
</evidence>
<dbReference type="OrthoDB" id="5339822at2759"/>
<feature type="compositionally biased region" description="Low complexity" evidence="11">
    <location>
        <begin position="103"/>
        <end position="115"/>
    </location>
</feature>